<evidence type="ECO:0000313" key="4">
    <source>
        <dbReference type="Proteomes" id="UP000663193"/>
    </source>
</evidence>
<evidence type="ECO:0000313" key="3">
    <source>
        <dbReference type="EMBL" id="QRC98510.1"/>
    </source>
</evidence>
<dbReference type="OrthoDB" id="5413827at2759"/>
<dbReference type="Pfam" id="PF24864">
    <property type="entry name" value="DUF7730"/>
    <property type="match status" value="1"/>
</dbReference>
<organism evidence="3 4">
    <name type="scientific">Phaeosphaeria nodorum (strain SN15 / ATCC MYA-4574 / FGSC 10173)</name>
    <name type="common">Glume blotch fungus</name>
    <name type="synonym">Parastagonospora nodorum</name>
    <dbReference type="NCBI Taxonomy" id="321614"/>
    <lineage>
        <taxon>Eukaryota</taxon>
        <taxon>Fungi</taxon>
        <taxon>Dikarya</taxon>
        <taxon>Ascomycota</taxon>
        <taxon>Pezizomycotina</taxon>
        <taxon>Dothideomycetes</taxon>
        <taxon>Pleosporomycetidae</taxon>
        <taxon>Pleosporales</taxon>
        <taxon>Pleosporineae</taxon>
        <taxon>Phaeosphaeriaceae</taxon>
        <taxon>Parastagonospora</taxon>
    </lineage>
</organism>
<feature type="region of interest" description="Disordered" evidence="1">
    <location>
        <begin position="1"/>
        <end position="34"/>
    </location>
</feature>
<dbReference type="PANTHER" id="PTHR38790:SF4">
    <property type="entry name" value="2EXR DOMAIN-CONTAINING PROTEIN"/>
    <property type="match status" value="1"/>
</dbReference>
<dbReference type="InterPro" id="IPR056632">
    <property type="entry name" value="DUF7730"/>
</dbReference>
<reference evidence="4" key="1">
    <citation type="journal article" date="2021" name="BMC Genomics">
        <title>Chromosome-level genome assembly and manually-curated proteome of model necrotroph Parastagonospora nodorum Sn15 reveals a genome-wide trove of candidate effector homologs, and redundancy of virulence-related functions within an accessory chromosome.</title>
        <authorList>
            <person name="Bertazzoni S."/>
            <person name="Jones D.A.B."/>
            <person name="Phan H.T."/>
            <person name="Tan K.-C."/>
            <person name="Hane J.K."/>
        </authorList>
    </citation>
    <scope>NUCLEOTIDE SEQUENCE [LARGE SCALE GENOMIC DNA]</scope>
    <source>
        <strain evidence="4">SN15 / ATCC MYA-4574 / FGSC 10173)</strain>
    </source>
</reference>
<gene>
    <name evidence="3" type="ORF">JI435_045640</name>
</gene>
<protein>
    <recommendedName>
        <fullName evidence="2">DUF7730 domain-containing protein</fullName>
    </recommendedName>
</protein>
<dbReference type="Proteomes" id="UP000663193">
    <property type="component" value="Chromosome 8"/>
</dbReference>
<dbReference type="PANTHER" id="PTHR38790">
    <property type="entry name" value="2EXR DOMAIN-CONTAINING PROTEIN-RELATED"/>
    <property type="match status" value="1"/>
</dbReference>
<accession>A0A7U2F8N3</accession>
<evidence type="ECO:0000259" key="2">
    <source>
        <dbReference type="Pfam" id="PF24864"/>
    </source>
</evidence>
<keyword evidence="4" id="KW-1185">Reference proteome</keyword>
<dbReference type="EMBL" id="CP069030">
    <property type="protein sequence ID" value="QRC98510.1"/>
    <property type="molecule type" value="Genomic_DNA"/>
</dbReference>
<feature type="domain" description="DUF7730" evidence="2">
    <location>
        <begin position="109"/>
        <end position="182"/>
    </location>
</feature>
<sequence length="251" mass="28908">MAPTLRSSTQRKTASSAKAANDAGSTRKPRAPLTCKQRYTRTKGLVSWKKSKKLDAITTANATDSPLLCLPAEIRNMIFQYASVPDFPNWIGCYFNARHLISRSTTSTRAHPDHLKQLAISLPRVCRQIYAETATLIYSENCFAFQNETAMNKWLDKRLIAQREAIRWMLLRYRVYERQIFDGNDWTFKRERQNIAGRARTICPNLVEMEEDDWLDECLCASPAIYLLDDRSRGEDPSSGEDFMYVSDSDW</sequence>
<name>A0A7U2F8N3_PHANO</name>
<evidence type="ECO:0000256" key="1">
    <source>
        <dbReference type="SAM" id="MobiDB-lite"/>
    </source>
</evidence>
<dbReference type="AlphaFoldDB" id="A0A7U2F8N3"/>
<dbReference type="VEuPathDB" id="FungiDB:JI435_045640"/>
<proteinExistence type="predicted"/>
<feature type="compositionally biased region" description="Polar residues" evidence="1">
    <location>
        <begin position="1"/>
        <end position="18"/>
    </location>
</feature>